<proteinExistence type="predicted"/>
<sequence length="582" mass="67349">MHESTYRLAIVIRVLIALFTRTFFQPDEYFQSLEPAHNLVFGYGHLTWEWTVLRPIRSFIYPAINVPVYWLLKVSGLVEARLVGDYFLILCPKVLHGSLAACTDIYIGDIARRTLGSDYETTARFVSLTSFFHAMALSRSLSNSLETSLSTIAFAYYPWDANAKLNFEYIRIRSNLRKMILFSAFACMIRPTNAVIWVFLFLNLFWAIRKHRRIAIAIAEDAAIIGTIALMTLFISDFLYYGTPTFTPYNFLKTNLSSVSLFYGGNPWHFYLTQALPIIGTTTLPFTTHGIWSTFSSTTSRDYSAKTMFRAITWTILIYSFAGHKEWRFIHPILPLLHVFAAKSLVDLSTDTRMSRKKKTTHWKSFIYRQFKLPNIHKRYIAFLLLTLPLSLYVMLFYCSGPIEVMHYIRQLPRHDLNQTTIGFLVPCHSTPGQSHLHRRDLAGERMWQLGCEPPLQHQNLATYKDQTDVFFDNPKEYLLTYFPSQVDPSFPLSPFPSSIPGQPASLPYFSQRFNKSIYPWKHEWPQYLILFGDLLQQDGVQVLLEGQGYGEVWKAGREWEGEGKRKGAVRVWKWASPPQTN</sequence>
<comment type="caution">
    <text evidence="1">The sequence shown here is derived from an EMBL/GenBank/DDBJ whole genome shotgun (WGS) entry which is preliminary data.</text>
</comment>
<name>A0ACB8H8N5_PSICU</name>
<accession>A0ACB8H8N5</accession>
<dbReference type="Proteomes" id="UP000664032">
    <property type="component" value="Unassembled WGS sequence"/>
</dbReference>
<keyword evidence="2" id="KW-1185">Reference proteome</keyword>
<evidence type="ECO:0000313" key="1">
    <source>
        <dbReference type="EMBL" id="KAH9483866.1"/>
    </source>
</evidence>
<protein>
    <submittedName>
        <fullName evidence="1">GPI mannosyltransferase 3</fullName>
    </submittedName>
</protein>
<evidence type="ECO:0000313" key="2">
    <source>
        <dbReference type="Proteomes" id="UP000664032"/>
    </source>
</evidence>
<dbReference type="EMBL" id="JAFIQS020000003">
    <property type="protein sequence ID" value="KAH9483866.1"/>
    <property type="molecule type" value="Genomic_DNA"/>
</dbReference>
<keyword evidence="1" id="KW-0328">Glycosyltransferase</keyword>
<reference evidence="1" key="1">
    <citation type="submission" date="2021-10" db="EMBL/GenBank/DDBJ databases">
        <title>Psilocybe cubensis genome.</title>
        <authorList>
            <person name="Mckernan K.J."/>
            <person name="Crawford S."/>
            <person name="Trippe A."/>
            <person name="Kane L.T."/>
            <person name="Mclaughlin S."/>
        </authorList>
    </citation>
    <scope>NUCLEOTIDE SEQUENCE</scope>
    <source>
        <strain evidence="1">MGC-MH-2018</strain>
    </source>
</reference>
<keyword evidence="1" id="KW-0808">Transferase</keyword>
<gene>
    <name evidence="1" type="ORF">JR316_0003344</name>
</gene>
<organism evidence="1 2">
    <name type="scientific">Psilocybe cubensis</name>
    <name type="common">Psychedelic mushroom</name>
    <name type="synonym">Stropharia cubensis</name>
    <dbReference type="NCBI Taxonomy" id="181762"/>
    <lineage>
        <taxon>Eukaryota</taxon>
        <taxon>Fungi</taxon>
        <taxon>Dikarya</taxon>
        <taxon>Basidiomycota</taxon>
        <taxon>Agaricomycotina</taxon>
        <taxon>Agaricomycetes</taxon>
        <taxon>Agaricomycetidae</taxon>
        <taxon>Agaricales</taxon>
        <taxon>Agaricineae</taxon>
        <taxon>Strophariaceae</taxon>
        <taxon>Psilocybe</taxon>
    </lineage>
</organism>